<evidence type="ECO:0000256" key="1">
    <source>
        <dbReference type="SAM" id="MobiDB-lite"/>
    </source>
</evidence>
<dbReference type="AlphaFoldDB" id="A0A917XU19"/>
<accession>A0A917XU19</accession>
<dbReference type="EMBL" id="BMMM01000002">
    <property type="protein sequence ID" value="GGN53668.1"/>
    <property type="molecule type" value="Genomic_DNA"/>
</dbReference>
<evidence type="ECO:0000313" key="4">
    <source>
        <dbReference type="Proteomes" id="UP000600365"/>
    </source>
</evidence>
<sequence>MRRALREGSIEGKGPARRRHIPGTLCPQLPTPINSLAMSAYWLLALIPFLAGVAVTGQQGMVAVTEHVLRRTARRVEGTVTGHIASREATYATLHPVVRWTGDDGVEHERAVPDTIGAHALPEGSRVRLLCTPGSPDSVTLDAPDRYRSAVLGAWLGVLLWAGALTAVLIRIATLLPEGYRY</sequence>
<feature type="transmembrane region" description="Helical" evidence="2">
    <location>
        <begin position="40"/>
        <end position="65"/>
    </location>
</feature>
<keyword evidence="2" id="KW-0812">Transmembrane</keyword>
<protein>
    <recommendedName>
        <fullName evidence="5">DUF3592 domain-containing protein</fullName>
    </recommendedName>
</protein>
<gene>
    <name evidence="3" type="ORF">GCM10011579_012090</name>
</gene>
<keyword evidence="4" id="KW-1185">Reference proteome</keyword>
<organism evidence="3 4">
    <name type="scientific">Streptomyces albiflavescens</name>
    <dbReference type="NCBI Taxonomy" id="1623582"/>
    <lineage>
        <taxon>Bacteria</taxon>
        <taxon>Bacillati</taxon>
        <taxon>Actinomycetota</taxon>
        <taxon>Actinomycetes</taxon>
        <taxon>Kitasatosporales</taxon>
        <taxon>Streptomycetaceae</taxon>
        <taxon>Streptomyces</taxon>
    </lineage>
</organism>
<feature type="transmembrane region" description="Helical" evidence="2">
    <location>
        <begin position="150"/>
        <end position="173"/>
    </location>
</feature>
<feature type="region of interest" description="Disordered" evidence="1">
    <location>
        <begin position="1"/>
        <end position="23"/>
    </location>
</feature>
<evidence type="ECO:0000256" key="2">
    <source>
        <dbReference type="SAM" id="Phobius"/>
    </source>
</evidence>
<proteinExistence type="predicted"/>
<dbReference type="Proteomes" id="UP000600365">
    <property type="component" value="Unassembled WGS sequence"/>
</dbReference>
<keyword evidence="2" id="KW-1133">Transmembrane helix</keyword>
<evidence type="ECO:0008006" key="5">
    <source>
        <dbReference type="Google" id="ProtNLM"/>
    </source>
</evidence>
<comment type="caution">
    <text evidence="3">The sequence shown here is derived from an EMBL/GenBank/DDBJ whole genome shotgun (WGS) entry which is preliminary data.</text>
</comment>
<evidence type="ECO:0000313" key="3">
    <source>
        <dbReference type="EMBL" id="GGN53668.1"/>
    </source>
</evidence>
<name>A0A917XU19_9ACTN</name>
<feature type="compositionally biased region" description="Basic and acidic residues" evidence="1">
    <location>
        <begin position="1"/>
        <end position="10"/>
    </location>
</feature>
<keyword evidence="2" id="KW-0472">Membrane</keyword>
<reference evidence="3 4" key="1">
    <citation type="journal article" date="2014" name="Int. J. Syst. Evol. Microbiol.">
        <title>Complete genome sequence of Corynebacterium casei LMG S-19264T (=DSM 44701T), isolated from a smear-ripened cheese.</title>
        <authorList>
            <consortium name="US DOE Joint Genome Institute (JGI-PGF)"/>
            <person name="Walter F."/>
            <person name="Albersmeier A."/>
            <person name="Kalinowski J."/>
            <person name="Ruckert C."/>
        </authorList>
    </citation>
    <scope>NUCLEOTIDE SEQUENCE [LARGE SCALE GENOMIC DNA]</scope>
    <source>
        <strain evidence="3 4">CGMCC 4.7111</strain>
    </source>
</reference>